<keyword evidence="3 4" id="KW-0472">Membrane</keyword>
<dbReference type="SUPFAM" id="SSF103473">
    <property type="entry name" value="MFS general substrate transporter"/>
    <property type="match status" value="1"/>
</dbReference>
<dbReference type="PANTHER" id="PTHR23531">
    <property type="entry name" value="QUINOLENE RESISTANCE PROTEIN NORA"/>
    <property type="match status" value="1"/>
</dbReference>
<reference evidence="6 7" key="1">
    <citation type="journal article" date="2016" name="Nat. Commun.">
        <title>Thousands of microbial genomes shed light on interconnected biogeochemical processes in an aquifer system.</title>
        <authorList>
            <person name="Anantharaman K."/>
            <person name="Brown C.T."/>
            <person name="Hug L.A."/>
            <person name="Sharon I."/>
            <person name="Castelle C.J."/>
            <person name="Probst A.J."/>
            <person name="Thomas B.C."/>
            <person name="Singh A."/>
            <person name="Wilkins M.J."/>
            <person name="Karaoz U."/>
            <person name="Brodie E.L."/>
            <person name="Williams K.H."/>
            <person name="Hubbard S.S."/>
            <person name="Banfield J.F."/>
        </authorList>
    </citation>
    <scope>NUCLEOTIDE SEQUENCE [LARGE SCALE GENOMIC DNA]</scope>
</reference>
<evidence type="ECO:0000256" key="4">
    <source>
        <dbReference type="SAM" id="Phobius"/>
    </source>
</evidence>
<dbReference type="InterPro" id="IPR052714">
    <property type="entry name" value="MFS_Exporter"/>
</dbReference>
<feature type="transmembrane region" description="Helical" evidence="4">
    <location>
        <begin position="20"/>
        <end position="40"/>
    </location>
</feature>
<evidence type="ECO:0000256" key="3">
    <source>
        <dbReference type="ARBA" id="ARBA00023136"/>
    </source>
</evidence>
<keyword evidence="2 4" id="KW-1133">Transmembrane helix</keyword>
<feature type="transmembrane region" description="Helical" evidence="4">
    <location>
        <begin position="79"/>
        <end position="99"/>
    </location>
</feature>
<feature type="transmembrane region" description="Helical" evidence="4">
    <location>
        <begin position="46"/>
        <end position="67"/>
    </location>
</feature>
<protein>
    <recommendedName>
        <fullName evidence="5">Major facilitator superfamily (MFS) profile domain-containing protein</fullName>
    </recommendedName>
</protein>
<gene>
    <name evidence="6" type="ORF">A2110_00345</name>
</gene>
<dbReference type="InterPro" id="IPR036259">
    <property type="entry name" value="MFS_trans_sf"/>
</dbReference>
<name>A0A1F6BLM7_9BACT</name>
<dbReference type="Pfam" id="PF07690">
    <property type="entry name" value="MFS_1"/>
    <property type="match status" value="1"/>
</dbReference>
<dbReference type="STRING" id="1798468.A2110_00345"/>
<evidence type="ECO:0000259" key="5">
    <source>
        <dbReference type="PROSITE" id="PS50850"/>
    </source>
</evidence>
<accession>A0A1F6BLM7</accession>
<evidence type="ECO:0000256" key="2">
    <source>
        <dbReference type="ARBA" id="ARBA00022989"/>
    </source>
</evidence>
<proteinExistence type="predicted"/>
<organism evidence="6 7">
    <name type="scientific">Candidatus Jorgensenbacteria bacterium GWA1_54_12</name>
    <dbReference type="NCBI Taxonomy" id="1798468"/>
    <lineage>
        <taxon>Bacteria</taxon>
        <taxon>Candidatus Joergenseniibacteriota</taxon>
    </lineage>
</organism>
<dbReference type="GO" id="GO:0022857">
    <property type="term" value="F:transmembrane transporter activity"/>
    <property type="evidence" value="ECO:0007669"/>
    <property type="project" value="InterPro"/>
</dbReference>
<dbReference type="Proteomes" id="UP000176273">
    <property type="component" value="Unassembled WGS sequence"/>
</dbReference>
<comment type="caution">
    <text evidence="6">The sequence shown here is derived from an EMBL/GenBank/DDBJ whole genome shotgun (WGS) entry which is preliminary data.</text>
</comment>
<dbReference type="AlphaFoldDB" id="A0A1F6BLM7"/>
<evidence type="ECO:0000313" key="6">
    <source>
        <dbReference type="EMBL" id="OGG37778.1"/>
    </source>
</evidence>
<dbReference type="InterPro" id="IPR011701">
    <property type="entry name" value="MFS"/>
</dbReference>
<dbReference type="PANTHER" id="PTHR23531:SF1">
    <property type="entry name" value="QUINOLENE RESISTANCE PROTEIN NORA"/>
    <property type="match status" value="1"/>
</dbReference>
<dbReference type="InterPro" id="IPR020846">
    <property type="entry name" value="MFS_dom"/>
</dbReference>
<evidence type="ECO:0000256" key="1">
    <source>
        <dbReference type="ARBA" id="ARBA00022692"/>
    </source>
</evidence>
<keyword evidence="1 4" id="KW-0812">Transmembrane</keyword>
<evidence type="ECO:0000313" key="7">
    <source>
        <dbReference type="Proteomes" id="UP000176273"/>
    </source>
</evidence>
<dbReference type="EMBL" id="MFKH01000002">
    <property type="protein sequence ID" value="OGG37778.1"/>
    <property type="molecule type" value="Genomic_DNA"/>
</dbReference>
<dbReference type="Gene3D" id="1.20.1250.20">
    <property type="entry name" value="MFS general substrate transporter like domains"/>
    <property type="match status" value="1"/>
</dbReference>
<feature type="transmembrane region" description="Helical" evidence="4">
    <location>
        <begin position="138"/>
        <end position="161"/>
    </location>
</feature>
<feature type="transmembrane region" description="Helical" evidence="4">
    <location>
        <begin position="167"/>
        <end position="188"/>
    </location>
</feature>
<feature type="domain" description="Major facilitator superfamily (MFS) profile" evidence="5">
    <location>
        <begin position="10"/>
        <end position="215"/>
    </location>
</feature>
<sequence length="215" mass="24101">MFEKIRVNRIIRSLIISDFVLFFALGLLSPIFAVFILENIGNRLEVIGYAASCYWITRVVMAVPLSRLMDKLKGELDEYSFMVIGTFIISIIPLFYIIASEPWHIYVLQIVNGLAHSMAVPAWRIIFTNHVDRKSIGFEWSLEDVGIGTATAASAAVGAFVADRLGFNVLFGAMSFFGIISAFILLVLRKRERPTLKALLRGELDKAPLKIDTIK</sequence>
<feature type="transmembrane region" description="Helical" evidence="4">
    <location>
        <begin position="105"/>
        <end position="126"/>
    </location>
</feature>
<dbReference type="PROSITE" id="PS50850">
    <property type="entry name" value="MFS"/>
    <property type="match status" value="1"/>
</dbReference>